<keyword evidence="5" id="KW-0411">Iron-sulfur</keyword>
<organism evidence="9 10">
    <name type="scientific">Desmospora activa DSM 45169</name>
    <dbReference type="NCBI Taxonomy" id="1121389"/>
    <lineage>
        <taxon>Bacteria</taxon>
        <taxon>Bacillati</taxon>
        <taxon>Bacillota</taxon>
        <taxon>Bacilli</taxon>
        <taxon>Bacillales</taxon>
        <taxon>Thermoactinomycetaceae</taxon>
        <taxon>Desmospora</taxon>
    </lineage>
</organism>
<dbReference type="InterPro" id="IPR030390">
    <property type="entry name" value="MeTrfase_TrmA_AS"/>
</dbReference>
<evidence type="ECO:0000256" key="3">
    <source>
        <dbReference type="ARBA" id="ARBA00022679"/>
    </source>
</evidence>
<evidence type="ECO:0000256" key="1">
    <source>
        <dbReference type="ARBA" id="ARBA00022485"/>
    </source>
</evidence>
<dbReference type="GO" id="GO:0051539">
    <property type="term" value="F:4 iron, 4 sulfur cluster binding"/>
    <property type="evidence" value="ECO:0007669"/>
    <property type="project" value="UniProtKB-KW"/>
</dbReference>
<comment type="similarity">
    <text evidence="6">Belongs to the class I-like SAM-binding methyltransferase superfamily. RNA M5U methyltransferase family.</text>
</comment>
<gene>
    <name evidence="9" type="ORF">C8J48_2659</name>
</gene>
<dbReference type="Proteomes" id="UP000241639">
    <property type="component" value="Unassembled WGS sequence"/>
</dbReference>
<evidence type="ECO:0000313" key="9">
    <source>
        <dbReference type="EMBL" id="PTM60020.1"/>
    </source>
</evidence>
<evidence type="ECO:0000259" key="8">
    <source>
        <dbReference type="PROSITE" id="PS50926"/>
    </source>
</evidence>
<dbReference type="Pfam" id="PF01938">
    <property type="entry name" value="TRAM"/>
    <property type="match status" value="1"/>
</dbReference>
<keyword evidence="10" id="KW-1185">Reference proteome</keyword>
<feature type="binding site" evidence="6">
    <location>
        <position position="394"/>
    </location>
    <ligand>
        <name>S-adenosyl-L-methionine</name>
        <dbReference type="ChEBI" id="CHEBI:59789"/>
    </ligand>
</feature>
<dbReference type="PROSITE" id="PS01230">
    <property type="entry name" value="TRMA_1"/>
    <property type="match status" value="1"/>
</dbReference>
<dbReference type="InterPro" id="IPR010280">
    <property type="entry name" value="U5_MeTrfase_fam"/>
</dbReference>
<dbReference type="FunFam" id="2.40.50.140:FF:000097">
    <property type="entry name" value="23S rRNA (uracil(1939)-C(5))-methyltransferase RlmD"/>
    <property type="match status" value="1"/>
</dbReference>
<feature type="binding site" evidence="6">
    <location>
        <position position="346"/>
    </location>
    <ligand>
        <name>S-adenosyl-L-methionine</name>
        <dbReference type="ChEBI" id="CHEBI:59789"/>
    </ligand>
</feature>
<dbReference type="FunFam" id="3.40.50.150:FF:000009">
    <property type="entry name" value="23S rRNA (Uracil(1939)-C(5))-methyltransferase RlmD"/>
    <property type="match status" value="1"/>
</dbReference>
<keyword evidence="4 6" id="KW-0949">S-adenosyl-L-methionine</keyword>
<keyword evidence="2 6" id="KW-0489">Methyltransferase</keyword>
<dbReference type="AlphaFoldDB" id="A0A2T4ZDQ6"/>
<dbReference type="InterPro" id="IPR030391">
    <property type="entry name" value="MeTrfase_TrmA_CS"/>
</dbReference>
<accession>A0A2T4ZDQ6</accession>
<dbReference type="PANTHER" id="PTHR11061">
    <property type="entry name" value="RNA M5U METHYLTRANSFERASE"/>
    <property type="match status" value="1"/>
</dbReference>
<dbReference type="PROSITE" id="PS50926">
    <property type="entry name" value="TRAM"/>
    <property type="match status" value="1"/>
</dbReference>
<dbReference type="CDD" id="cd02440">
    <property type="entry name" value="AdoMet_MTases"/>
    <property type="match status" value="1"/>
</dbReference>
<dbReference type="FunFam" id="2.40.50.1070:FF:000003">
    <property type="entry name" value="23S rRNA (Uracil-5-)-methyltransferase RumA"/>
    <property type="match status" value="1"/>
</dbReference>
<feature type="binding site" evidence="6">
    <location>
        <position position="325"/>
    </location>
    <ligand>
        <name>S-adenosyl-L-methionine</name>
        <dbReference type="ChEBI" id="CHEBI:59789"/>
    </ligand>
</feature>
<dbReference type="Gene3D" id="2.40.50.140">
    <property type="entry name" value="Nucleic acid-binding proteins"/>
    <property type="match status" value="1"/>
</dbReference>
<dbReference type="InterPro" id="IPR029063">
    <property type="entry name" value="SAM-dependent_MTases_sf"/>
</dbReference>
<evidence type="ECO:0000256" key="4">
    <source>
        <dbReference type="ARBA" id="ARBA00022691"/>
    </source>
</evidence>
<dbReference type="Gene3D" id="2.40.50.1070">
    <property type="match status" value="1"/>
</dbReference>
<feature type="domain" description="TRAM" evidence="8">
    <location>
        <begin position="15"/>
        <end position="73"/>
    </location>
</feature>
<dbReference type="Gene3D" id="3.40.50.150">
    <property type="entry name" value="Vaccinia Virus protein VP39"/>
    <property type="match status" value="1"/>
</dbReference>
<reference evidence="9 10" key="1">
    <citation type="submission" date="2018-04" db="EMBL/GenBank/DDBJ databases">
        <title>Genomic Encyclopedia of Archaeal and Bacterial Type Strains, Phase II (KMG-II): from individual species to whole genera.</title>
        <authorList>
            <person name="Goeker M."/>
        </authorList>
    </citation>
    <scope>NUCLEOTIDE SEQUENCE [LARGE SCALE GENOMIC DNA]</scope>
    <source>
        <strain evidence="9 10">DSM 45169</strain>
    </source>
</reference>
<feature type="binding site" evidence="6">
    <location>
        <position position="296"/>
    </location>
    <ligand>
        <name>S-adenosyl-L-methionine</name>
        <dbReference type="ChEBI" id="CHEBI:59789"/>
    </ligand>
</feature>
<keyword evidence="1" id="KW-0479">Metal-binding</keyword>
<evidence type="ECO:0000313" key="10">
    <source>
        <dbReference type="Proteomes" id="UP000241639"/>
    </source>
</evidence>
<dbReference type="PROSITE" id="PS51687">
    <property type="entry name" value="SAM_MT_RNA_M5U"/>
    <property type="match status" value="1"/>
</dbReference>
<name>A0A2T4ZDQ6_9BACL</name>
<dbReference type="Pfam" id="PF05958">
    <property type="entry name" value="tRNA_U5-meth_tr"/>
    <property type="match status" value="1"/>
</dbReference>
<evidence type="ECO:0000256" key="7">
    <source>
        <dbReference type="PROSITE-ProRule" id="PRU10015"/>
    </source>
</evidence>
<keyword evidence="1" id="KW-0408">Iron</keyword>
<dbReference type="SUPFAM" id="SSF50249">
    <property type="entry name" value="Nucleic acid-binding proteins"/>
    <property type="match status" value="1"/>
</dbReference>
<dbReference type="EMBL" id="PZZP01000001">
    <property type="protein sequence ID" value="PTM60020.1"/>
    <property type="molecule type" value="Genomic_DNA"/>
</dbReference>
<dbReference type="NCBIfam" id="TIGR00479">
    <property type="entry name" value="rumA"/>
    <property type="match status" value="1"/>
</dbReference>
<dbReference type="InterPro" id="IPR012340">
    <property type="entry name" value="NA-bd_OB-fold"/>
</dbReference>
<evidence type="ECO:0000256" key="2">
    <source>
        <dbReference type="ARBA" id="ARBA00022603"/>
    </source>
</evidence>
<dbReference type="RefSeq" id="WP_245891150.1">
    <property type="nucleotide sequence ID" value="NZ_PZZP01000001.1"/>
</dbReference>
<dbReference type="PROSITE" id="PS01231">
    <property type="entry name" value="TRMA_2"/>
    <property type="match status" value="1"/>
</dbReference>
<dbReference type="GO" id="GO:0070041">
    <property type="term" value="F:rRNA (uridine-C5-)-methyltransferase activity"/>
    <property type="evidence" value="ECO:0007669"/>
    <property type="project" value="TreeGrafter"/>
</dbReference>
<dbReference type="SUPFAM" id="SSF53335">
    <property type="entry name" value="S-adenosyl-L-methionine-dependent methyltransferases"/>
    <property type="match status" value="1"/>
</dbReference>
<feature type="active site" evidence="7">
    <location>
        <position position="421"/>
    </location>
</feature>
<sequence length="467" mass="52853">MKAKGNEEQMISDIQLQIGQMIRLPIRKMGINGEGVGYYRKQVVFVSGGIPGEYLLVKVTRVEKRHASAQIVKRLKSSSHRETPPCPVYLECGGCQTQHIQYAMQLRLKRELVDEAFSRYTDVDSLPLEETRGMERPWDYRNKAQLPLKEEKGRVKMGMYGAGSHRLVDLSGCLVQHPAINQTLEQVRKLLQETGIPIYDERTHRGSLRHVMARRAFATREIQVALISRTPTLPREKELIEGIRRLPDVASLVLNHNPRRTSLVMGEKTRLLWGKEKIEERLRSRIYALSAPSFFQLNPAQTEKLYDEVRRAAALTGAETVVDAYCGAGTIGLWLADAAARVIGMDTVPEAVADARYNARLNGIKHAEYHVGKAEELLPRWAEEGLKPDVVVVDPPRTGMDEGLLRYLTKKPVKRLVYVSCNPSTLAKDCNRLTRSGYRVERIVPFDLFPQTAHVETCTLLVHDSRN</sequence>
<comment type="caution">
    <text evidence="9">The sequence shown here is derived from an EMBL/GenBank/DDBJ whole genome shotgun (WGS) entry which is preliminary data.</text>
</comment>
<proteinExistence type="inferred from homology"/>
<dbReference type="InterPro" id="IPR002792">
    <property type="entry name" value="TRAM_dom"/>
</dbReference>
<dbReference type="PANTHER" id="PTHR11061:SF45">
    <property type="match status" value="1"/>
</dbReference>
<keyword evidence="3 6" id="KW-0808">Transferase</keyword>
<dbReference type="GO" id="GO:0070475">
    <property type="term" value="P:rRNA base methylation"/>
    <property type="evidence" value="ECO:0007669"/>
    <property type="project" value="TreeGrafter"/>
</dbReference>
<evidence type="ECO:0000256" key="6">
    <source>
        <dbReference type="PROSITE-ProRule" id="PRU01024"/>
    </source>
</evidence>
<protein>
    <submittedName>
        <fullName evidence="9">23S rRNA m(5)U-1939 methyltransferase</fullName>
    </submittedName>
</protein>
<feature type="active site" description="Nucleophile" evidence="6">
    <location>
        <position position="421"/>
    </location>
</feature>
<evidence type="ECO:0000256" key="5">
    <source>
        <dbReference type="ARBA" id="ARBA00023014"/>
    </source>
</evidence>
<keyword evidence="1" id="KW-0004">4Fe-4S</keyword>